<gene>
    <name evidence="2" type="ORF">CFR80_17765</name>
</gene>
<sequence>MFGAGLDVVGVAYRVIIHGHFAIIGAISHIPIIIMAHGPIERTISRSLQYFLHLPSGYTLK</sequence>
<keyword evidence="1" id="KW-0812">Transmembrane</keyword>
<feature type="transmembrane region" description="Helical" evidence="1">
    <location>
        <begin position="12"/>
        <end position="36"/>
    </location>
</feature>
<dbReference type="Proteomes" id="UP000247417">
    <property type="component" value="Unassembled WGS sequence"/>
</dbReference>
<organism evidence="2 3">
    <name type="scientific">Komagataeibacter oboediens</name>
    <dbReference type="NCBI Taxonomy" id="65958"/>
    <lineage>
        <taxon>Bacteria</taxon>
        <taxon>Pseudomonadati</taxon>
        <taxon>Pseudomonadota</taxon>
        <taxon>Alphaproteobacteria</taxon>
        <taxon>Acetobacterales</taxon>
        <taxon>Acetobacteraceae</taxon>
        <taxon>Komagataeibacter</taxon>
    </lineage>
</organism>
<comment type="caution">
    <text evidence="2">The sequence shown here is derived from an EMBL/GenBank/DDBJ whole genome shotgun (WGS) entry which is preliminary data.</text>
</comment>
<keyword evidence="1" id="KW-1133">Transmembrane helix</keyword>
<name>A0A318QJ69_9PROT</name>
<protein>
    <submittedName>
        <fullName evidence="2">Uncharacterized protein</fullName>
    </submittedName>
</protein>
<keyword evidence="1" id="KW-0472">Membrane</keyword>
<dbReference type="EMBL" id="NKTX01000160">
    <property type="protein sequence ID" value="PYD77521.1"/>
    <property type="molecule type" value="Genomic_DNA"/>
</dbReference>
<dbReference type="AlphaFoldDB" id="A0A318QJ69"/>
<accession>A0A318QJ69</accession>
<evidence type="ECO:0000313" key="2">
    <source>
        <dbReference type="EMBL" id="PYD77521.1"/>
    </source>
</evidence>
<evidence type="ECO:0000313" key="3">
    <source>
        <dbReference type="Proteomes" id="UP000247417"/>
    </source>
</evidence>
<reference evidence="2 3" key="1">
    <citation type="submission" date="2017-07" db="EMBL/GenBank/DDBJ databases">
        <title>A draft genome sequence of Komagataeibacter oboediens LMG 18849.</title>
        <authorList>
            <person name="Skraban J."/>
            <person name="Cleenwerck I."/>
            <person name="Vandamme P."/>
            <person name="Trcek J."/>
        </authorList>
    </citation>
    <scope>NUCLEOTIDE SEQUENCE [LARGE SCALE GENOMIC DNA]</scope>
    <source>
        <strain evidence="2 3">LMG 18849</strain>
    </source>
</reference>
<proteinExistence type="predicted"/>
<evidence type="ECO:0000256" key="1">
    <source>
        <dbReference type="SAM" id="Phobius"/>
    </source>
</evidence>